<evidence type="ECO:0000256" key="3">
    <source>
        <dbReference type="ARBA" id="ARBA00012517"/>
    </source>
</evidence>
<gene>
    <name evidence="25" type="ORF">SAMN05421831_10633</name>
</gene>
<evidence type="ECO:0000256" key="14">
    <source>
        <dbReference type="ARBA" id="ARBA00022842"/>
    </source>
</evidence>
<comment type="similarity">
    <text evidence="2 23">Belongs to the cation transport ATPase (P-type) (TC 3.A.3) family. Type IB subfamily.</text>
</comment>
<dbReference type="STRING" id="64971.SAMN05421831_10633"/>
<dbReference type="GO" id="GO:0055070">
    <property type="term" value="P:copper ion homeostasis"/>
    <property type="evidence" value="ECO:0007669"/>
    <property type="project" value="TreeGrafter"/>
</dbReference>
<dbReference type="CDD" id="cd02094">
    <property type="entry name" value="P-type_ATPase_Cu-like"/>
    <property type="match status" value="1"/>
</dbReference>
<dbReference type="PROSITE" id="PS00154">
    <property type="entry name" value="ATPASE_E1_E2"/>
    <property type="match status" value="1"/>
</dbReference>
<dbReference type="InterPro" id="IPR008250">
    <property type="entry name" value="ATPase_P-typ_transduc_dom_A_sf"/>
</dbReference>
<evidence type="ECO:0000256" key="15">
    <source>
        <dbReference type="ARBA" id="ARBA00022967"/>
    </source>
</evidence>
<feature type="transmembrane region" description="Helical" evidence="23">
    <location>
        <begin position="348"/>
        <end position="367"/>
    </location>
</feature>
<dbReference type="SUPFAM" id="SSF55008">
    <property type="entry name" value="HMA, heavy metal-associated domain"/>
    <property type="match status" value="1"/>
</dbReference>
<dbReference type="Pfam" id="PF00702">
    <property type="entry name" value="Hydrolase"/>
    <property type="match status" value="1"/>
</dbReference>
<dbReference type="InterPro" id="IPR044492">
    <property type="entry name" value="P_typ_ATPase_HD_dom"/>
</dbReference>
<feature type="transmembrane region" description="Helical" evidence="23">
    <location>
        <begin position="713"/>
        <end position="732"/>
    </location>
</feature>
<feature type="transmembrane region" description="Helical" evidence="23">
    <location>
        <begin position="125"/>
        <end position="142"/>
    </location>
</feature>
<evidence type="ECO:0000259" key="24">
    <source>
        <dbReference type="PROSITE" id="PS50846"/>
    </source>
</evidence>
<evidence type="ECO:0000256" key="18">
    <source>
        <dbReference type="ARBA" id="ARBA00023065"/>
    </source>
</evidence>
<evidence type="ECO:0000256" key="2">
    <source>
        <dbReference type="ARBA" id="ARBA00006024"/>
    </source>
</evidence>
<evidence type="ECO:0000256" key="5">
    <source>
        <dbReference type="ARBA" id="ARBA00022448"/>
    </source>
</evidence>
<evidence type="ECO:0000256" key="11">
    <source>
        <dbReference type="ARBA" id="ARBA00022741"/>
    </source>
</evidence>
<keyword evidence="19 23" id="KW-0472">Membrane</keyword>
<dbReference type="PRINTS" id="PR00119">
    <property type="entry name" value="CATATPASE"/>
</dbReference>
<evidence type="ECO:0000313" key="25">
    <source>
        <dbReference type="EMBL" id="SEI63712.1"/>
    </source>
</evidence>
<evidence type="ECO:0000256" key="4">
    <source>
        <dbReference type="ARBA" id="ARBA00015102"/>
    </source>
</evidence>
<organism evidence="25 26">
    <name type="scientific">Allopseudospirillum japonicum</name>
    <dbReference type="NCBI Taxonomy" id="64971"/>
    <lineage>
        <taxon>Bacteria</taxon>
        <taxon>Pseudomonadati</taxon>
        <taxon>Pseudomonadota</taxon>
        <taxon>Gammaproteobacteria</taxon>
        <taxon>Oceanospirillales</taxon>
        <taxon>Oceanospirillaceae</taxon>
        <taxon>Allopseudospirillum</taxon>
    </lineage>
</organism>
<dbReference type="PROSITE" id="PS01229">
    <property type="entry name" value="COF_2"/>
    <property type="match status" value="1"/>
</dbReference>
<keyword evidence="8 23" id="KW-0812">Transmembrane</keyword>
<dbReference type="InterPro" id="IPR006121">
    <property type="entry name" value="HMA_dom"/>
</dbReference>
<dbReference type="Gene3D" id="3.30.70.100">
    <property type="match status" value="1"/>
</dbReference>
<dbReference type="GO" id="GO:0005507">
    <property type="term" value="F:copper ion binding"/>
    <property type="evidence" value="ECO:0007669"/>
    <property type="project" value="TreeGrafter"/>
</dbReference>
<dbReference type="PROSITE" id="PS50846">
    <property type="entry name" value="HMA_2"/>
    <property type="match status" value="1"/>
</dbReference>
<comment type="catalytic activity">
    <reaction evidence="22">
        <text>Cu(+)(in) + ATP + H2O = Cu(+)(out) + ADP + phosphate + H(+)</text>
        <dbReference type="Rhea" id="RHEA:25792"/>
        <dbReference type="ChEBI" id="CHEBI:15377"/>
        <dbReference type="ChEBI" id="CHEBI:15378"/>
        <dbReference type="ChEBI" id="CHEBI:30616"/>
        <dbReference type="ChEBI" id="CHEBI:43474"/>
        <dbReference type="ChEBI" id="CHEBI:49552"/>
        <dbReference type="ChEBI" id="CHEBI:456216"/>
        <dbReference type="EC" id="7.2.2.8"/>
    </reaction>
</comment>
<dbReference type="SUPFAM" id="SSF56784">
    <property type="entry name" value="HAD-like"/>
    <property type="match status" value="1"/>
</dbReference>
<keyword evidence="17" id="KW-0186">Copper</keyword>
<keyword evidence="14" id="KW-0460">Magnesium</keyword>
<evidence type="ECO:0000256" key="7">
    <source>
        <dbReference type="ARBA" id="ARBA00022553"/>
    </source>
</evidence>
<dbReference type="EMBL" id="FNYH01000006">
    <property type="protein sequence ID" value="SEI63712.1"/>
    <property type="molecule type" value="Genomic_DNA"/>
</dbReference>
<keyword evidence="26" id="KW-1185">Reference proteome</keyword>
<keyword evidence="16 23" id="KW-1133">Transmembrane helix</keyword>
<feature type="transmembrane region" description="Helical" evidence="23">
    <location>
        <begin position="163"/>
        <end position="180"/>
    </location>
</feature>
<evidence type="ECO:0000256" key="21">
    <source>
        <dbReference type="ARBA" id="ARBA00033239"/>
    </source>
</evidence>
<dbReference type="PANTHER" id="PTHR43520:SF6">
    <property type="entry name" value="COPPER-EXPORTING P-TYPE ATPASE"/>
    <property type="match status" value="1"/>
</dbReference>
<dbReference type="SFLD" id="SFLDF00027">
    <property type="entry name" value="p-type_atpase"/>
    <property type="match status" value="1"/>
</dbReference>
<dbReference type="SUPFAM" id="SSF81665">
    <property type="entry name" value="Calcium ATPase, transmembrane domain M"/>
    <property type="match status" value="1"/>
</dbReference>
<feature type="transmembrane region" description="Helical" evidence="23">
    <location>
        <begin position="192"/>
        <end position="210"/>
    </location>
</feature>
<dbReference type="InterPro" id="IPR001757">
    <property type="entry name" value="P_typ_ATPase"/>
</dbReference>
<dbReference type="Pfam" id="PF00403">
    <property type="entry name" value="HMA"/>
    <property type="match status" value="1"/>
</dbReference>
<keyword evidence="11 23" id="KW-0547">Nucleotide-binding</keyword>
<dbReference type="OrthoDB" id="9814270at2"/>
<dbReference type="NCBIfam" id="TIGR01525">
    <property type="entry name" value="ATPase-IB_hvy"/>
    <property type="match status" value="1"/>
</dbReference>
<dbReference type="GO" id="GO:0005524">
    <property type="term" value="F:ATP binding"/>
    <property type="evidence" value="ECO:0007669"/>
    <property type="project" value="UniProtKB-UniRule"/>
</dbReference>
<dbReference type="SFLD" id="SFLDS00003">
    <property type="entry name" value="Haloacid_Dehalogenase"/>
    <property type="match status" value="1"/>
</dbReference>
<dbReference type="PROSITE" id="PS01047">
    <property type="entry name" value="HMA_1"/>
    <property type="match status" value="1"/>
</dbReference>
<dbReference type="FunFam" id="2.70.150.10:FF:000020">
    <property type="entry name" value="Copper-exporting P-type ATPase A"/>
    <property type="match status" value="1"/>
</dbReference>
<evidence type="ECO:0000256" key="13">
    <source>
        <dbReference type="ARBA" id="ARBA00022840"/>
    </source>
</evidence>
<evidence type="ECO:0000256" key="20">
    <source>
        <dbReference type="ARBA" id="ARBA00029719"/>
    </source>
</evidence>
<accession>A0A1H6SJT5</accession>
<dbReference type="PRINTS" id="PR00943">
    <property type="entry name" value="CUATPASE"/>
</dbReference>
<evidence type="ECO:0000313" key="26">
    <source>
        <dbReference type="Proteomes" id="UP000242999"/>
    </source>
</evidence>
<reference evidence="26" key="1">
    <citation type="submission" date="2016-10" db="EMBL/GenBank/DDBJ databases">
        <authorList>
            <person name="Varghese N."/>
            <person name="Submissions S."/>
        </authorList>
    </citation>
    <scope>NUCLEOTIDE SEQUENCE [LARGE SCALE GENOMIC DNA]</scope>
    <source>
        <strain evidence="26">DSM 7165</strain>
    </source>
</reference>
<evidence type="ECO:0000256" key="9">
    <source>
        <dbReference type="ARBA" id="ARBA00022723"/>
    </source>
</evidence>
<dbReference type="GO" id="GO:0060003">
    <property type="term" value="P:copper ion export"/>
    <property type="evidence" value="ECO:0007669"/>
    <property type="project" value="UniProtKB-ARBA"/>
</dbReference>
<dbReference type="GO" id="GO:0016887">
    <property type="term" value="F:ATP hydrolysis activity"/>
    <property type="evidence" value="ECO:0007669"/>
    <property type="project" value="InterPro"/>
</dbReference>
<evidence type="ECO:0000256" key="8">
    <source>
        <dbReference type="ARBA" id="ARBA00022692"/>
    </source>
</evidence>
<dbReference type="SFLD" id="SFLDG00002">
    <property type="entry name" value="C1.7:_P-type_atpase_like"/>
    <property type="match status" value="1"/>
</dbReference>
<dbReference type="InterPro" id="IPR023298">
    <property type="entry name" value="ATPase_P-typ_TM_dom_sf"/>
</dbReference>
<evidence type="ECO:0000256" key="16">
    <source>
        <dbReference type="ARBA" id="ARBA00022989"/>
    </source>
</evidence>
<dbReference type="InterPro" id="IPR018303">
    <property type="entry name" value="ATPase_P-typ_P_site"/>
</dbReference>
<dbReference type="PANTHER" id="PTHR43520">
    <property type="entry name" value="ATP7, ISOFORM B"/>
    <property type="match status" value="1"/>
</dbReference>
<dbReference type="GO" id="GO:0005886">
    <property type="term" value="C:plasma membrane"/>
    <property type="evidence" value="ECO:0007669"/>
    <property type="project" value="UniProtKB-SubCell"/>
</dbReference>
<proteinExistence type="inferred from homology"/>
<sequence length="766" mass="83144">MVPSNTQKFALRGLRCAACVAKVEQALEQLDGVTQIQIHLGNRTAVIEGEVPAEAIQTQIAHLGFQATPLDTQAQEEAFRAQEASAHRHHLYITLYALGQGVVLMALMLMGLLPELTQAHWPSQSLWLGIALLSLSVIWLSGKHFYRGAWFALRQGYASMDTLIALGTGSAWIYSTLVSLNPTWFPEAGRHPYFEAVVWILGLVNLGQWLEHKARGRASQAIRALMTLQPEQASLLLKDGQEQKIALASVQVGDKVRVRPGERIPADGIIKEGYGHLDESMLTGEPLAISKTQNDWVYAGTLNQTGSLVMQVRKVGEDTALAEIIRQVEQAQASKPEIARLADRISRIFVPVVVILALFSGALWWWLTEFQYAMTVTLSVLVIACPCALGLATPISLQVGVGLAAQRGVMFRRGDALQGLAEVDVLVMDKTGTLTQGTPQLVAWQDTQGVCLFDRQNSVALTETQATLLADIASLEQHSEHALAVALVKAAQARALVLTSDVTDVQIEAGLGVSARVRGQQYWIGQPQWILEMTEQEAFPPTWAENFTTWSQRGETCIAVACKSAQAPMPHLTALLAFADEVRPEAKQMIQEMRTLGKKLVMLTGDQQVTAESVAAYLGIDQVYAQVSPQEKQVYIQQLQKQGCKVAMIGDGINDAPALAQADVGIAMGTGTHIALEAADVALMRDNLYAVKEAVIIARESLRNIKQNLTGAFIYNIIGIPIAAGILFPLTGGLLNPAWASAAMALSSLTVVTNANRLHLSIRPHL</sequence>
<dbReference type="SUPFAM" id="SSF81653">
    <property type="entry name" value="Calcium ATPase, transduction domain A"/>
    <property type="match status" value="1"/>
</dbReference>
<dbReference type="Gene3D" id="3.40.50.1000">
    <property type="entry name" value="HAD superfamily/HAD-like"/>
    <property type="match status" value="1"/>
</dbReference>
<feature type="domain" description="HMA" evidence="24">
    <location>
        <begin position="5"/>
        <end position="68"/>
    </location>
</feature>
<feature type="transmembrane region" description="Helical" evidence="23">
    <location>
        <begin position="90"/>
        <end position="113"/>
    </location>
</feature>
<keyword evidence="6 23" id="KW-1003">Cell membrane</keyword>
<dbReference type="RefSeq" id="WP_093309367.1">
    <property type="nucleotide sequence ID" value="NZ_FNYH01000006.1"/>
</dbReference>
<dbReference type="NCBIfam" id="TIGR01511">
    <property type="entry name" value="ATPase-IB1_Cu"/>
    <property type="match status" value="1"/>
</dbReference>
<dbReference type="InterPro" id="IPR027256">
    <property type="entry name" value="P-typ_ATPase_IB"/>
</dbReference>
<keyword evidence="7" id="KW-0597">Phosphoprotein</keyword>
<dbReference type="InterPro" id="IPR023299">
    <property type="entry name" value="ATPase_P-typ_cyto_dom_N"/>
</dbReference>
<dbReference type="InterPro" id="IPR023214">
    <property type="entry name" value="HAD_sf"/>
</dbReference>
<comment type="subcellular location">
    <subcellularLocation>
        <location evidence="1">Cell membrane</location>
        <topology evidence="1">Multi-pass membrane protein</topology>
    </subcellularLocation>
</comment>
<dbReference type="GO" id="GO:0140581">
    <property type="term" value="F:P-type monovalent copper transporter activity"/>
    <property type="evidence" value="ECO:0007669"/>
    <property type="project" value="UniProtKB-EC"/>
</dbReference>
<evidence type="ECO:0000256" key="6">
    <source>
        <dbReference type="ARBA" id="ARBA00022475"/>
    </source>
</evidence>
<feature type="transmembrane region" description="Helical" evidence="23">
    <location>
        <begin position="379"/>
        <end position="405"/>
    </location>
</feature>
<evidence type="ECO:0000256" key="12">
    <source>
        <dbReference type="ARBA" id="ARBA00022796"/>
    </source>
</evidence>
<dbReference type="AlphaFoldDB" id="A0A1H6SJT5"/>
<dbReference type="CDD" id="cd00371">
    <property type="entry name" value="HMA"/>
    <property type="match status" value="1"/>
</dbReference>
<evidence type="ECO:0000256" key="1">
    <source>
        <dbReference type="ARBA" id="ARBA00004651"/>
    </source>
</evidence>
<evidence type="ECO:0000256" key="23">
    <source>
        <dbReference type="RuleBase" id="RU362081"/>
    </source>
</evidence>
<dbReference type="InterPro" id="IPR017969">
    <property type="entry name" value="Heavy-metal-associated_CS"/>
</dbReference>
<evidence type="ECO:0000256" key="17">
    <source>
        <dbReference type="ARBA" id="ARBA00023008"/>
    </source>
</evidence>
<dbReference type="Pfam" id="PF00122">
    <property type="entry name" value="E1-E2_ATPase"/>
    <property type="match status" value="1"/>
</dbReference>
<name>A0A1H6SJT5_9GAMM</name>
<protein>
    <recommendedName>
        <fullName evidence="4">Copper-exporting P-type ATPase</fullName>
        <ecNumber evidence="3">7.2.2.8</ecNumber>
    </recommendedName>
    <alternativeName>
        <fullName evidence="20">Copper-exporting P-type ATPase A</fullName>
    </alternativeName>
    <alternativeName>
        <fullName evidence="21">Cu(+)-exporting ATPase</fullName>
    </alternativeName>
</protein>
<dbReference type="Gene3D" id="2.70.150.10">
    <property type="entry name" value="Calcium-transporting ATPase, cytoplasmic transduction domain A"/>
    <property type="match status" value="1"/>
</dbReference>
<dbReference type="EC" id="7.2.2.8" evidence="3"/>
<dbReference type="Gene3D" id="3.40.1110.10">
    <property type="entry name" value="Calcium-transporting ATPase, cytoplasmic domain N"/>
    <property type="match status" value="1"/>
</dbReference>
<keyword evidence="13 23" id="KW-0067">ATP-binding</keyword>
<dbReference type="GO" id="GO:0043682">
    <property type="term" value="F:P-type divalent copper transporter activity"/>
    <property type="evidence" value="ECO:0007669"/>
    <property type="project" value="TreeGrafter"/>
</dbReference>
<evidence type="ECO:0000256" key="19">
    <source>
        <dbReference type="ARBA" id="ARBA00023136"/>
    </source>
</evidence>
<dbReference type="SUPFAM" id="SSF81660">
    <property type="entry name" value="Metal cation-transporting ATPase, ATP-binding domain N"/>
    <property type="match status" value="1"/>
</dbReference>
<evidence type="ECO:0000256" key="22">
    <source>
        <dbReference type="ARBA" id="ARBA00049289"/>
    </source>
</evidence>
<keyword evidence="10" id="KW-0677">Repeat</keyword>
<keyword evidence="9 23" id="KW-0479">Metal-binding</keyword>
<dbReference type="Proteomes" id="UP000242999">
    <property type="component" value="Unassembled WGS sequence"/>
</dbReference>
<keyword evidence="12" id="KW-0187">Copper transport</keyword>
<dbReference type="InterPro" id="IPR036412">
    <property type="entry name" value="HAD-like_sf"/>
</dbReference>
<dbReference type="InterPro" id="IPR036163">
    <property type="entry name" value="HMA_dom_sf"/>
</dbReference>
<keyword evidence="15" id="KW-1278">Translocase</keyword>
<dbReference type="NCBIfam" id="TIGR01494">
    <property type="entry name" value="ATPase_P-type"/>
    <property type="match status" value="2"/>
</dbReference>
<keyword evidence="5" id="KW-0813">Transport</keyword>
<keyword evidence="18" id="KW-0406">Ion transport</keyword>
<dbReference type="InterPro" id="IPR059000">
    <property type="entry name" value="ATPase_P-type_domA"/>
</dbReference>
<evidence type="ECO:0000256" key="10">
    <source>
        <dbReference type="ARBA" id="ARBA00022737"/>
    </source>
</evidence>